<dbReference type="InParanoid" id="F0S3F1"/>
<accession>F0S3F1</accession>
<proteinExistence type="inferred from homology"/>
<dbReference type="HOGENOM" id="CLU_019624_4_1_0"/>
<evidence type="ECO:0000256" key="11">
    <source>
        <dbReference type="RuleBase" id="RU003313"/>
    </source>
</evidence>
<dbReference type="InterPro" id="IPR004520">
    <property type="entry name" value="GTPase_MnmE"/>
</dbReference>
<comment type="similarity">
    <text evidence="1 10 11">Belongs to the TRAFAC class TrmE-Era-EngA-EngB-Septin-like GTPase superfamily. TrmE GTPase family.</text>
</comment>
<dbReference type="CDD" id="cd14858">
    <property type="entry name" value="TrmE_N"/>
    <property type="match status" value="1"/>
</dbReference>
<keyword evidence="6 10" id="KW-0378">Hydrolase</keyword>
<dbReference type="PRINTS" id="PR00326">
    <property type="entry name" value="GTP1OBG"/>
</dbReference>
<evidence type="ECO:0000256" key="8">
    <source>
        <dbReference type="ARBA" id="ARBA00022958"/>
    </source>
</evidence>
<dbReference type="OrthoDB" id="9805918at2"/>
<feature type="domain" description="TrmE-type G" evidence="12">
    <location>
        <begin position="224"/>
        <end position="381"/>
    </location>
</feature>
<keyword evidence="9 10" id="KW-0342">GTP-binding</keyword>
<dbReference type="EMBL" id="CP002543">
    <property type="protein sequence ID" value="ADY73373.1"/>
    <property type="molecule type" value="Genomic_DNA"/>
</dbReference>
<feature type="binding site" evidence="10">
    <location>
        <position position="463"/>
    </location>
    <ligand>
        <name>(6S)-5-formyl-5,6,7,8-tetrahydrofolate</name>
        <dbReference type="ChEBI" id="CHEBI:57457"/>
    </ligand>
</feature>
<evidence type="ECO:0000256" key="10">
    <source>
        <dbReference type="HAMAP-Rule" id="MF_00379"/>
    </source>
</evidence>
<dbReference type="STRING" id="868864.Dester_0727"/>
<keyword evidence="3 10" id="KW-0819">tRNA processing</keyword>
<dbReference type="EC" id="3.6.-.-" evidence="10"/>
<feature type="binding site" evidence="10">
    <location>
        <begin position="278"/>
        <end position="281"/>
    </location>
    <ligand>
        <name>GTP</name>
        <dbReference type="ChEBI" id="CHEBI:37565"/>
    </ligand>
</feature>
<dbReference type="FunCoup" id="F0S3F1">
    <property type="interactions" value="415"/>
</dbReference>
<dbReference type="CDD" id="cd04164">
    <property type="entry name" value="trmE"/>
    <property type="match status" value="1"/>
</dbReference>
<keyword evidence="8 10" id="KW-0630">Potassium</keyword>
<keyword evidence="5 10" id="KW-0547">Nucleotide-binding</keyword>
<feature type="binding site" evidence="10">
    <location>
        <position position="255"/>
    </location>
    <ligand>
        <name>K(+)</name>
        <dbReference type="ChEBI" id="CHEBI:29103"/>
    </ligand>
</feature>
<feature type="binding site" evidence="10">
    <location>
        <position position="258"/>
    </location>
    <ligand>
        <name>K(+)</name>
        <dbReference type="ChEBI" id="CHEBI:29103"/>
    </ligand>
</feature>
<feature type="binding site" evidence="10">
    <location>
        <begin position="234"/>
        <end position="239"/>
    </location>
    <ligand>
        <name>GTP</name>
        <dbReference type="ChEBI" id="CHEBI:37565"/>
    </ligand>
</feature>
<dbReference type="NCBIfam" id="NF003661">
    <property type="entry name" value="PRK05291.1-3"/>
    <property type="match status" value="1"/>
</dbReference>
<dbReference type="GO" id="GO:0046872">
    <property type="term" value="F:metal ion binding"/>
    <property type="evidence" value="ECO:0007669"/>
    <property type="project" value="UniProtKB-KW"/>
</dbReference>
<feature type="binding site" evidence="10">
    <location>
        <position position="238"/>
    </location>
    <ligand>
        <name>Mg(2+)</name>
        <dbReference type="ChEBI" id="CHEBI:18420"/>
    </ligand>
</feature>
<dbReference type="FunFam" id="3.40.50.300:FF:000494">
    <property type="entry name" value="tRNA modification GTPase MnmE"/>
    <property type="match status" value="1"/>
</dbReference>
<evidence type="ECO:0000256" key="9">
    <source>
        <dbReference type="ARBA" id="ARBA00023134"/>
    </source>
</evidence>
<dbReference type="Gene3D" id="3.40.50.300">
    <property type="entry name" value="P-loop containing nucleotide triphosphate hydrolases"/>
    <property type="match status" value="1"/>
</dbReference>
<dbReference type="Pfam" id="PF12631">
    <property type="entry name" value="MnmE_helical"/>
    <property type="match status" value="1"/>
</dbReference>
<comment type="subunit">
    <text evidence="10">Homodimer. Heterotetramer of two MnmE and two MnmG subunits.</text>
</comment>
<dbReference type="RefSeq" id="WP_013638328.1">
    <property type="nucleotide sequence ID" value="NC_015185.1"/>
</dbReference>
<name>F0S3F1_DESTD</name>
<dbReference type="InterPro" id="IPR027368">
    <property type="entry name" value="MnmE_dom2"/>
</dbReference>
<gene>
    <name evidence="10" type="primary">mnmE</name>
    <name evidence="10" type="synonym">trmE</name>
    <name evidence="13" type="ordered locus">Dester_0727</name>
</gene>
<keyword evidence="2 10" id="KW-0963">Cytoplasm</keyword>
<organism evidence="13 14">
    <name type="scientific">Desulfurobacterium thermolithotrophum (strain DSM 11699 / BSA)</name>
    <dbReference type="NCBI Taxonomy" id="868864"/>
    <lineage>
        <taxon>Bacteria</taxon>
        <taxon>Pseudomonadati</taxon>
        <taxon>Aquificota</taxon>
        <taxon>Aquificia</taxon>
        <taxon>Desulfurobacteriales</taxon>
        <taxon>Desulfurobacteriaceae</taxon>
        <taxon>Desulfurobacterium</taxon>
    </lineage>
</organism>
<dbReference type="FunFam" id="3.30.1360.120:FF:000003">
    <property type="entry name" value="tRNA modification GTPase MnmE"/>
    <property type="match status" value="1"/>
</dbReference>
<dbReference type="AlphaFoldDB" id="F0S3F1"/>
<dbReference type="InterPro" id="IPR006073">
    <property type="entry name" value="GTP-bd"/>
</dbReference>
<dbReference type="Pfam" id="PF01926">
    <property type="entry name" value="MMR_HSR1"/>
    <property type="match status" value="1"/>
</dbReference>
<feature type="binding site" evidence="10">
    <location>
        <position position="234"/>
    </location>
    <ligand>
        <name>K(+)</name>
        <dbReference type="ChEBI" id="CHEBI:29103"/>
    </ligand>
</feature>
<dbReference type="KEGG" id="dte:Dester_0727"/>
<keyword evidence="4 10" id="KW-0479">Metal-binding</keyword>
<keyword evidence="14" id="KW-1185">Reference proteome</keyword>
<dbReference type="PANTHER" id="PTHR42714">
    <property type="entry name" value="TRNA MODIFICATION GTPASE GTPBP3"/>
    <property type="match status" value="1"/>
</dbReference>
<dbReference type="GO" id="GO:0002098">
    <property type="term" value="P:tRNA wobble uridine modification"/>
    <property type="evidence" value="ECO:0007669"/>
    <property type="project" value="TreeGrafter"/>
</dbReference>
<dbReference type="eggNOG" id="COG0486">
    <property type="taxonomic scope" value="Bacteria"/>
</dbReference>
<evidence type="ECO:0000256" key="1">
    <source>
        <dbReference type="ARBA" id="ARBA00011043"/>
    </source>
</evidence>
<comment type="function">
    <text evidence="10">Exhibits a very high intrinsic GTPase hydrolysis rate. Involved in the addition of a carboxymethylaminomethyl (cmnm) group at the wobble position (U34) of certain tRNAs, forming tRNA-cmnm(5)s(2)U34.</text>
</comment>
<keyword evidence="7 10" id="KW-0460">Magnesium</keyword>
<evidence type="ECO:0000256" key="3">
    <source>
        <dbReference type="ARBA" id="ARBA00022694"/>
    </source>
</evidence>
<evidence type="ECO:0000256" key="2">
    <source>
        <dbReference type="ARBA" id="ARBA00022490"/>
    </source>
</evidence>
<evidence type="ECO:0000259" key="12">
    <source>
        <dbReference type="PROSITE" id="PS51709"/>
    </source>
</evidence>
<comment type="cofactor">
    <cofactor evidence="10">
        <name>K(+)</name>
        <dbReference type="ChEBI" id="CHEBI:29103"/>
    </cofactor>
    <text evidence="10">Binds 1 potassium ion per subunit.</text>
</comment>
<reference evidence="14" key="2">
    <citation type="submission" date="2011-02" db="EMBL/GenBank/DDBJ databases">
        <title>The complete genome of Desulfurobacterium thermolithotrophum DSM 11699.</title>
        <authorList>
            <consortium name="US DOE Joint Genome Institute (JGI-PGF)"/>
            <person name="Lucas S."/>
            <person name="Copeland A."/>
            <person name="Lapidus A."/>
            <person name="Bruce D."/>
            <person name="Goodwin L."/>
            <person name="Pitluck S."/>
            <person name="Kyrpides N."/>
            <person name="Mavromatis K."/>
            <person name="Pagani I."/>
            <person name="Ivanova N."/>
            <person name="Mikhailova N."/>
            <person name="Daligault H."/>
            <person name="Detter J.C."/>
            <person name="Tapia R."/>
            <person name="Han C."/>
            <person name="Land M."/>
            <person name="Hauser L."/>
            <person name="Markowitz V."/>
            <person name="Cheng J.-F."/>
            <person name="Hugenholtz P."/>
            <person name="Woyke T."/>
            <person name="Wu D."/>
            <person name="Spring S."/>
            <person name="Brambilla E."/>
            <person name="Klenk H.-P."/>
            <person name="Eisen J.A."/>
        </authorList>
    </citation>
    <scope>NUCLEOTIDE SEQUENCE [LARGE SCALE GENOMIC DNA]</scope>
    <source>
        <strain evidence="14">DSM 11699 / BSA</strain>
    </source>
</reference>
<feature type="binding site" evidence="10">
    <location>
        <position position="25"/>
    </location>
    <ligand>
        <name>(6S)-5-formyl-5,6,7,8-tetrahydrofolate</name>
        <dbReference type="ChEBI" id="CHEBI:57457"/>
    </ligand>
</feature>
<reference evidence="13 14" key="1">
    <citation type="journal article" date="2011" name="Stand. Genomic Sci.">
        <title>Complete genome sequence of the thermophilic sulfur-reducer Desulfurobacterium thermolithotrophum type strain (BSA(T)) from a deep-sea hydrothermal vent.</title>
        <authorList>
            <person name="Goker M."/>
            <person name="Daligault H."/>
            <person name="Mwirichia R."/>
            <person name="Lapidus A."/>
            <person name="Lucas S."/>
            <person name="Deshpande S."/>
            <person name="Pagani I."/>
            <person name="Tapia R."/>
            <person name="Cheng J.F."/>
            <person name="Goodwin L."/>
            <person name="Pitluck S."/>
            <person name="Liolios K."/>
            <person name="Ivanova N."/>
            <person name="Mavromatis K."/>
            <person name="Mikhailova N."/>
            <person name="Pati A."/>
            <person name="Chen A."/>
            <person name="Palaniappan K."/>
            <person name="Han C."/>
            <person name="Land M."/>
            <person name="Hauser L."/>
            <person name="Pan C."/>
            <person name="Brambilla E.M."/>
            <person name="Rohde M."/>
            <person name="Spring S."/>
            <person name="Sikorski J."/>
            <person name="Wirth R."/>
            <person name="Detter J.C."/>
            <person name="Woyke T."/>
            <person name="Bristow J."/>
            <person name="Eisen J.A."/>
            <person name="Markowitz V."/>
            <person name="Hugenholtz P."/>
            <person name="Kyrpides N.C."/>
            <person name="Klenk H.P."/>
        </authorList>
    </citation>
    <scope>NUCLEOTIDE SEQUENCE [LARGE SCALE GENOMIC DNA]</scope>
    <source>
        <strain evidence="14">DSM 11699 / BSA</strain>
    </source>
</reference>
<dbReference type="GO" id="GO:0005829">
    <property type="term" value="C:cytosol"/>
    <property type="evidence" value="ECO:0007669"/>
    <property type="project" value="TreeGrafter"/>
</dbReference>
<comment type="caution">
    <text evidence="10">Lacks conserved residue(s) required for the propagation of feature annotation.</text>
</comment>
<dbReference type="InterPro" id="IPR031168">
    <property type="entry name" value="G_TrmE"/>
</dbReference>
<dbReference type="InterPro" id="IPR025867">
    <property type="entry name" value="MnmE_helical"/>
</dbReference>
<dbReference type="NCBIfam" id="TIGR00231">
    <property type="entry name" value="small_GTP"/>
    <property type="match status" value="1"/>
</dbReference>
<evidence type="ECO:0000256" key="5">
    <source>
        <dbReference type="ARBA" id="ARBA00022741"/>
    </source>
</evidence>
<dbReference type="InterPro" id="IPR005225">
    <property type="entry name" value="Small_GTP-bd"/>
</dbReference>
<evidence type="ECO:0000256" key="4">
    <source>
        <dbReference type="ARBA" id="ARBA00022723"/>
    </source>
</evidence>
<dbReference type="Gene3D" id="1.20.120.430">
    <property type="entry name" value="tRNA modification GTPase MnmE domain 2"/>
    <property type="match status" value="1"/>
</dbReference>
<sequence>MDYLWEDTIAAIGTPIGKGAIGIVRISGKDSLKILKEIFRTKEGSKKEKFENRKMHYGLVVDRFEEPIDEVLAVYMRAPKTFTGEDIVEIHSHGGIVVVRKILREVLSKGARLAEPGEFSMRAFINGKIDLVQAEAINELINATSEVGAKLALKQLEGALSNKIKELRDKLLEVKAYIEAAVDFPDEEIEIFETGHIREKILEIVEKIEKLVSTYKDGKVLKEGIKVAIVGRPNVGKSSLLNAILKEERAIVTEIPGTTRDIIEETVTLKGIPLRLIDTAGIREAIDKVEQIGIERTMKSLEEADVILFVIDGSIGFTEEDRKISKVLKKKENVILVINKKDLGLKLSCRESIDWKECVELSAKSTEGIDELGEKIVNLVLLEPETILKGEEPLLTNERHRELLESAKKSLLKVIDSLDTGFESPEFISMDIDEALYSLGKIVGQVTTEDMLDIIFSKFCIGK</sequence>
<dbReference type="NCBIfam" id="TIGR00450">
    <property type="entry name" value="mnmE_trmE_thdF"/>
    <property type="match status" value="1"/>
</dbReference>
<evidence type="ECO:0000256" key="7">
    <source>
        <dbReference type="ARBA" id="ARBA00022842"/>
    </source>
</evidence>
<dbReference type="InterPro" id="IPR027266">
    <property type="entry name" value="TrmE/GcvT-like"/>
</dbReference>
<feature type="binding site" evidence="10">
    <location>
        <position position="89"/>
    </location>
    <ligand>
        <name>(6S)-5-formyl-5,6,7,8-tetrahydrofolate</name>
        <dbReference type="ChEBI" id="CHEBI:57457"/>
    </ligand>
</feature>
<feature type="binding site" evidence="10">
    <location>
        <position position="259"/>
    </location>
    <ligand>
        <name>Mg(2+)</name>
        <dbReference type="ChEBI" id="CHEBI:18420"/>
    </ligand>
</feature>
<protein>
    <recommendedName>
        <fullName evidence="10">tRNA modification GTPase MnmE</fullName>
        <ecNumber evidence="10">3.6.-.-</ecNumber>
    </recommendedName>
</protein>
<evidence type="ECO:0000313" key="14">
    <source>
        <dbReference type="Proteomes" id="UP000007102"/>
    </source>
</evidence>
<dbReference type="Gene3D" id="3.30.1360.120">
    <property type="entry name" value="Probable tRNA modification gtpase trme, domain 1"/>
    <property type="match status" value="1"/>
</dbReference>
<dbReference type="GO" id="GO:0005525">
    <property type="term" value="F:GTP binding"/>
    <property type="evidence" value="ECO:0007669"/>
    <property type="project" value="UniProtKB-UniRule"/>
</dbReference>
<evidence type="ECO:0000256" key="6">
    <source>
        <dbReference type="ARBA" id="ARBA00022801"/>
    </source>
</evidence>
<dbReference type="GO" id="GO:0003924">
    <property type="term" value="F:GTPase activity"/>
    <property type="evidence" value="ECO:0007669"/>
    <property type="project" value="UniProtKB-UniRule"/>
</dbReference>
<comment type="subcellular location">
    <subcellularLocation>
        <location evidence="10">Cytoplasm</location>
    </subcellularLocation>
</comment>
<dbReference type="Proteomes" id="UP000007102">
    <property type="component" value="Chromosome"/>
</dbReference>
<feature type="binding site" evidence="10">
    <location>
        <position position="128"/>
    </location>
    <ligand>
        <name>(6S)-5-formyl-5,6,7,8-tetrahydrofolate</name>
        <dbReference type="ChEBI" id="CHEBI:57457"/>
    </ligand>
</feature>
<dbReference type="GO" id="GO:0042802">
    <property type="term" value="F:identical protein binding"/>
    <property type="evidence" value="ECO:0007669"/>
    <property type="project" value="UniProtKB-ARBA"/>
</dbReference>
<dbReference type="InterPro" id="IPR027417">
    <property type="entry name" value="P-loop_NTPase"/>
</dbReference>
<dbReference type="PANTHER" id="PTHR42714:SF2">
    <property type="entry name" value="TRNA MODIFICATION GTPASE GTPBP3, MITOCHONDRIAL"/>
    <property type="match status" value="1"/>
</dbReference>
<evidence type="ECO:0000313" key="13">
    <source>
        <dbReference type="EMBL" id="ADY73373.1"/>
    </source>
</evidence>
<feature type="binding site" evidence="10">
    <location>
        <begin position="253"/>
        <end position="259"/>
    </location>
    <ligand>
        <name>GTP</name>
        <dbReference type="ChEBI" id="CHEBI:37565"/>
    </ligand>
</feature>
<dbReference type="HAMAP" id="MF_00379">
    <property type="entry name" value="GTPase_MnmE"/>
    <property type="match status" value="1"/>
</dbReference>
<dbReference type="PROSITE" id="PS51709">
    <property type="entry name" value="G_TRME"/>
    <property type="match status" value="1"/>
</dbReference>
<dbReference type="Pfam" id="PF10396">
    <property type="entry name" value="TrmE_N"/>
    <property type="match status" value="1"/>
</dbReference>
<dbReference type="GO" id="GO:0030488">
    <property type="term" value="P:tRNA methylation"/>
    <property type="evidence" value="ECO:0007669"/>
    <property type="project" value="TreeGrafter"/>
</dbReference>
<dbReference type="InterPro" id="IPR018948">
    <property type="entry name" value="GTP-bd_TrmE_N"/>
</dbReference>
<feature type="binding site" evidence="10">
    <location>
        <position position="253"/>
    </location>
    <ligand>
        <name>K(+)</name>
        <dbReference type="ChEBI" id="CHEBI:29103"/>
    </ligand>
</feature>
<dbReference type="SUPFAM" id="SSF52540">
    <property type="entry name" value="P-loop containing nucleoside triphosphate hydrolases"/>
    <property type="match status" value="1"/>
</dbReference>